<organism evidence="1 2">
    <name type="scientific">Catharanthus roseus</name>
    <name type="common">Madagascar periwinkle</name>
    <name type="synonym">Vinca rosea</name>
    <dbReference type="NCBI Taxonomy" id="4058"/>
    <lineage>
        <taxon>Eukaryota</taxon>
        <taxon>Viridiplantae</taxon>
        <taxon>Streptophyta</taxon>
        <taxon>Embryophyta</taxon>
        <taxon>Tracheophyta</taxon>
        <taxon>Spermatophyta</taxon>
        <taxon>Magnoliopsida</taxon>
        <taxon>eudicotyledons</taxon>
        <taxon>Gunneridae</taxon>
        <taxon>Pentapetalae</taxon>
        <taxon>asterids</taxon>
        <taxon>lamiids</taxon>
        <taxon>Gentianales</taxon>
        <taxon>Apocynaceae</taxon>
        <taxon>Rauvolfioideae</taxon>
        <taxon>Vinceae</taxon>
        <taxon>Catharanthinae</taxon>
        <taxon>Catharanthus</taxon>
    </lineage>
</organism>
<evidence type="ECO:0000313" key="2">
    <source>
        <dbReference type="Proteomes" id="UP001060085"/>
    </source>
</evidence>
<dbReference type="EMBL" id="CM044702">
    <property type="protein sequence ID" value="KAI5679035.1"/>
    <property type="molecule type" value="Genomic_DNA"/>
</dbReference>
<accession>A0ACC0C2C7</accession>
<name>A0ACC0C2C7_CATRO</name>
<reference evidence="2" key="1">
    <citation type="journal article" date="2023" name="Nat. Plants">
        <title>Single-cell RNA sequencing provides a high-resolution roadmap for understanding the multicellular compartmentation of specialized metabolism.</title>
        <authorList>
            <person name="Sun S."/>
            <person name="Shen X."/>
            <person name="Li Y."/>
            <person name="Li Y."/>
            <person name="Wang S."/>
            <person name="Li R."/>
            <person name="Zhang H."/>
            <person name="Shen G."/>
            <person name="Guo B."/>
            <person name="Wei J."/>
            <person name="Xu J."/>
            <person name="St-Pierre B."/>
            <person name="Chen S."/>
            <person name="Sun C."/>
        </authorList>
    </citation>
    <scope>NUCLEOTIDE SEQUENCE [LARGE SCALE GENOMIC DNA]</scope>
</reference>
<dbReference type="Proteomes" id="UP001060085">
    <property type="component" value="Linkage Group LG02"/>
</dbReference>
<proteinExistence type="predicted"/>
<comment type="caution">
    <text evidence="1">The sequence shown here is derived from an EMBL/GenBank/DDBJ whole genome shotgun (WGS) entry which is preliminary data.</text>
</comment>
<gene>
    <name evidence="1" type="ORF">M9H77_09985</name>
</gene>
<protein>
    <submittedName>
        <fullName evidence="1">Uncharacterized protein</fullName>
    </submittedName>
</protein>
<evidence type="ECO:0000313" key="1">
    <source>
        <dbReference type="EMBL" id="KAI5679035.1"/>
    </source>
</evidence>
<keyword evidence="2" id="KW-1185">Reference proteome</keyword>
<sequence>MVKAKQDFFIIKSYFGFVDKRFLSEFLYRTMFRYGSSLWVSLCAFFLNIFWFTAKSIERLKADCKTQEGNGGANFNVNHSQEENQMVSRSYSDLGPEEKGVSEFSFSFLYQESEDSRGNFAETDGLAFQFQQIDYCANTRKYQFLSGKNVSAFVQKPEVMSFTVQEMFVDSTDDVIVSNRQVLDLGPPMNEHVKEGNSEEKVAEFDHNSAEESARMEEANSVEEINDLEEHLLEDDDILYEVELLQSHEFSAMPKSENFTDHLYSKNLEAQSDGLPVEILAFGTLMKTDERKPEIIEKSVFEETAEDIDGEFIELKPNSKNTTYHINKESLSLKIETLDEDEFTIENGTNSKNSKQDDSEKLGKVASLEKESWESDTDDEDEDELDILWEHQQLVRQMKMEMKNSKIKALPTISEEEEECETPKMVEDLKPLKIEEKLEYKDLMGEIHKFYKSYAEKMRKLDILNYQSFHAINIVQLKETQVFVSSKKASYASVKKFSLPSFLMGKRRKIFADPSMKSITEMQGDLELVYIGQVCLSWEILRWQYGKLKLLLECDSRGYRSYNLAAGEYQQLQVLMQRFLEDEPFQGPRIQHYVKSRCLCRSLLQVPMIKDDCFKDKKDKLVGEKDAIPITKLAEIIKESMQVFGEFIRADKVETFAALKGIQGSPVDHLNPADLELFINIKTCLEKKERKLKDIQRSANCIVKKFQKHQATAGKPSSLVFISQVELKLVSRVLNLSRLTRDQLLWCQKKLNNINIVNRKIQVEPAFLLFPC</sequence>